<dbReference type="Pfam" id="PF12248">
    <property type="entry name" value="Methyltransf_FA"/>
    <property type="match status" value="1"/>
</dbReference>
<protein>
    <recommendedName>
        <fullName evidence="2">Apple domain-containing protein</fullName>
    </recommendedName>
</protein>
<evidence type="ECO:0000259" key="2">
    <source>
        <dbReference type="PROSITE" id="PS50948"/>
    </source>
</evidence>
<feature type="chain" id="PRO_5026917754" description="Apple domain-containing protein" evidence="1">
    <location>
        <begin position="19"/>
        <end position="195"/>
    </location>
</feature>
<dbReference type="PROSITE" id="PS50948">
    <property type="entry name" value="PAN"/>
    <property type="match status" value="1"/>
</dbReference>
<keyword evidence="4" id="KW-1185">Reference proteome</keyword>
<dbReference type="Proteomes" id="UP000507470">
    <property type="component" value="Unassembled WGS sequence"/>
</dbReference>
<sequence>MDINNVLLSLLFVRLVNGRVVSGWTSKTSTIYQNFNGKSEKVAYHSMPNAAQKRRFWIGWFNGILRVGCFTGIVSQNVIMEYVIPCPFSILYVGVTSINSASWWPYEGVEYHEDTSCKVTHCDHCIRYTLRTKCPAFVMKMSVKVNSEDDCLSQCYKDDECEAFDYDRIAHVCRLFTDEVDPEGEIISPIFRRLP</sequence>
<dbReference type="AlphaFoldDB" id="A0A6J8DDR8"/>
<dbReference type="InterPro" id="IPR003609">
    <property type="entry name" value="Pan_app"/>
</dbReference>
<feature type="domain" description="Apple" evidence="2">
    <location>
        <begin position="125"/>
        <end position="195"/>
    </location>
</feature>
<dbReference type="SUPFAM" id="SSF57414">
    <property type="entry name" value="Hairpin loop containing domain-like"/>
    <property type="match status" value="1"/>
</dbReference>
<dbReference type="Pfam" id="PF00024">
    <property type="entry name" value="PAN_1"/>
    <property type="match status" value="1"/>
</dbReference>
<evidence type="ECO:0000313" key="4">
    <source>
        <dbReference type="Proteomes" id="UP000507470"/>
    </source>
</evidence>
<accession>A0A6J8DDR8</accession>
<evidence type="ECO:0000313" key="3">
    <source>
        <dbReference type="EMBL" id="CAC5405220.1"/>
    </source>
</evidence>
<dbReference type="EMBL" id="CACVKT020007113">
    <property type="protein sequence ID" value="CAC5405220.1"/>
    <property type="molecule type" value="Genomic_DNA"/>
</dbReference>
<keyword evidence="1" id="KW-0732">Signal</keyword>
<feature type="signal peptide" evidence="1">
    <location>
        <begin position="1"/>
        <end position="18"/>
    </location>
</feature>
<reference evidence="3 4" key="1">
    <citation type="submission" date="2020-06" db="EMBL/GenBank/DDBJ databases">
        <authorList>
            <person name="Li R."/>
            <person name="Bekaert M."/>
        </authorList>
    </citation>
    <scope>NUCLEOTIDE SEQUENCE [LARGE SCALE GENOMIC DNA]</scope>
    <source>
        <strain evidence="4">wild</strain>
    </source>
</reference>
<dbReference type="OrthoDB" id="6046713at2759"/>
<proteinExistence type="predicted"/>
<name>A0A6J8DDR8_MYTCO</name>
<evidence type="ECO:0000256" key="1">
    <source>
        <dbReference type="SAM" id="SignalP"/>
    </source>
</evidence>
<gene>
    <name evidence="3" type="ORF">MCOR_38931</name>
</gene>
<organism evidence="3 4">
    <name type="scientific">Mytilus coruscus</name>
    <name type="common">Sea mussel</name>
    <dbReference type="NCBI Taxonomy" id="42192"/>
    <lineage>
        <taxon>Eukaryota</taxon>
        <taxon>Metazoa</taxon>
        <taxon>Spiralia</taxon>
        <taxon>Lophotrochozoa</taxon>
        <taxon>Mollusca</taxon>
        <taxon>Bivalvia</taxon>
        <taxon>Autobranchia</taxon>
        <taxon>Pteriomorphia</taxon>
        <taxon>Mytilida</taxon>
        <taxon>Mytiloidea</taxon>
        <taxon>Mytilidae</taxon>
        <taxon>Mytilinae</taxon>
        <taxon>Mytilus</taxon>
    </lineage>
</organism>
<dbReference type="InterPro" id="IPR022041">
    <property type="entry name" value="Methyltransf_FA"/>
</dbReference>